<dbReference type="InterPro" id="IPR000719">
    <property type="entry name" value="Prot_kinase_dom"/>
</dbReference>
<reference evidence="8" key="2">
    <citation type="submission" date="2022-08" db="UniProtKB">
        <authorList>
            <consortium name="EnsemblMetazoa"/>
        </authorList>
    </citation>
    <scope>IDENTIFICATION</scope>
    <source>
        <strain evidence="8">STECLA/ALBI9_A</strain>
    </source>
</reference>
<reference evidence="8 9" key="1">
    <citation type="journal article" date="2017" name="G3 (Bethesda)">
        <title>The Physical Genome Mapping of Anopheles albimanus Corrected Scaffold Misassemblies and Identified Interarm Rearrangements in Genus Anopheles.</title>
        <authorList>
            <person name="Artemov G.N."/>
            <person name="Peery A.N."/>
            <person name="Jiang X."/>
            <person name="Tu Z."/>
            <person name="Stegniy V.N."/>
            <person name="Sharakhova M.V."/>
            <person name="Sharakhov I.V."/>
        </authorList>
    </citation>
    <scope>NUCLEOTIDE SEQUENCE [LARGE SCALE GENOMIC DNA]</scope>
    <source>
        <strain evidence="8 9">ALBI9_A</strain>
    </source>
</reference>
<dbReference type="EnsemblMetazoa" id="AALB007362-RA">
    <property type="protein sequence ID" value="AALB007362-PA"/>
    <property type="gene ID" value="AALB007362"/>
</dbReference>
<evidence type="ECO:0000256" key="4">
    <source>
        <dbReference type="ARBA" id="ARBA00022777"/>
    </source>
</evidence>
<proteinExistence type="inferred from homology"/>
<keyword evidence="1 6" id="KW-0723">Serine/threonine-protein kinase</keyword>
<dbReference type="PROSITE" id="PS00107">
    <property type="entry name" value="PROTEIN_KINASE_ATP"/>
    <property type="match status" value="1"/>
</dbReference>
<dbReference type="PANTHER" id="PTHR24346:SF82">
    <property type="entry name" value="KP78A-RELATED"/>
    <property type="match status" value="1"/>
</dbReference>
<keyword evidence="2" id="KW-0808">Transferase</keyword>
<dbReference type="SMART" id="SM00220">
    <property type="entry name" value="S_TKc"/>
    <property type="match status" value="1"/>
</dbReference>
<dbReference type="PANTHER" id="PTHR24346">
    <property type="entry name" value="MAP/MICROTUBULE AFFINITY-REGULATING KINASE"/>
    <property type="match status" value="1"/>
</dbReference>
<name>A0A182FLF3_ANOAL</name>
<dbReference type="InterPro" id="IPR011009">
    <property type="entry name" value="Kinase-like_dom_sf"/>
</dbReference>
<dbReference type="InterPro" id="IPR008271">
    <property type="entry name" value="Ser/Thr_kinase_AS"/>
</dbReference>
<dbReference type="Pfam" id="PF00069">
    <property type="entry name" value="Pkinase"/>
    <property type="match status" value="1"/>
</dbReference>
<dbReference type="KEGG" id="aali:118462546"/>
<dbReference type="GO" id="GO:0035556">
    <property type="term" value="P:intracellular signal transduction"/>
    <property type="evidence" value="ECO:0007669"/>
    <property type="project" value="TreeGrafter"/>
</dbReference>
<organism evidence="8 9">
    <name type="scientific">Anopheles albimanus</name>
    <name type="common">New world malaria mosquito</name>
    <dbReference type="NCBI Taxonomy" id="7167"/>
    <lineage>
        <taxon>Eukaryota</taxon>
        <taxon>Metazoa</taxon>
        <taxon>Ecdysozoa</taxon>
        <taxon>Arthropoda</taxon>
        <taxon>Hexapoda</taxon>
        <taxon>Insecta</taxon>
        <taxon>Pterygota</taxon>
        <taxon>Neoptera</taxon>
        <taxon>Endopterygota</taxon>
        <taxon>Diptera</taxon>
        <taxon>Nematocera</taxon>
        <taxon>Culicoidea</taxon>
        <taxon>Culicidae</taxon>
        <taxon>Anophelinae</taxon>
        <taxon>Anopheles</taxon>
    </lineage>
</organism>
<dbReference type="PROSITE" id="PS50011">
    <property type="entry name" value="PROTEIN_KINASE_DOM"/>
    <property type="match status" value="1"/>
</dbReference>
<dbReference type="STRING" id="7167.A0A182FLF3"/>
<dbReference type="PROSITE" id="PS00108">
    <property type="entry name" value="PROTEIN_KINASE_ST"/>
    <property type="match status" value="1"/>
</dbReference>
<dbReference type="GO" id="GO:0005737">
    <property type="term" value="C:cytoplasm"/>
    <property type="evidence" value="ECO:0007669"/>
    <property type="project" value="TreeGrafter"/>
</dbReference>
<accession>A0A182FLF3</accession>
<dbReference type="GeneID" id="118462546"/>
<dbReference type="OrthoDB" id="541276at2759"/>
<keyword evidence="4" id="KW-0418">Kinase</keyword>
<dbReference type="GO" id="GO:0005524">
    <property type="term" value="F:ATP binding"/>
    <property type="evidence" value="ECO:0007669"/>
    <property type="project" value="UniProtKB-UniRule"/>
</dbReference>
<dbReference type="GO" id="GO:0000226">
    <property type="term" value="P:microtubule cytoskeleton organization"/>
    <property type="evidence" value="ECO:0007669"/>
    <property type="project" value="TreeGrafter"/>
</dbReference>
<keyword evidence="5 6" id="KW-0067">ATP-binding</keyword>
<protein>
    <recommendedName>
        <fullName evidence="7">Protein kinase domain-containing protein</fullName>
    </recommendedName>
</protein>
<dbReference type="GO" id="GO:0050321">
    <property type="term" value="F:tau-protein kinase activity"/>
    <property type="evidence" value="ECO:0007669"/>
    <property type="project" value="TreeGrafter"/>
</dbReference>
<keyword evidence="9" id="KW-1185">Reference proteome</keyword>
<feature type="domain" description="Protein kinase" evidence="7">
    <location>
        <begin position="18"/>
        <end position="291"/>
    </location>
</feature>
<dbReference type="Proteomes" id="UP000069272">
    <property type="component" value="Chromosome 3R"/>
</dbReference>
<evidence type="ECO:0000256" key="1">
    <source>
        <dbReference type="ARBA" id="ARBA00022527"/>
    </source>
</evidence>
<evidence type="ECO:0000313" key="8">
    <source>
        <dbReference type="EnsemblMetazoa" id="AALB007362-PA"/>
    </source>
</evidence>
<evidence type="ECO:0000256" key="3">
    <source>
        <dbReference type="ARBA" id="ARBA00022741"/>
    </source>
</evidence>
<dbReference type="RefSeq" id="XP_035784206.1">
    <property type="nucleotide sequence ID" value="XM_035928313.1"/>
</dbReference>
<evidence type="ECO:0000256" key="6">
    <source>
        <dbReference type="RuleBase" id="RU000304"/>
    </source>
</evidence>
<comment type="similarity">
    <text evidence="6">Belongs to the protein kinase superfamily.</text>
</comment>
<dbReference type="AlphaFoldDB" id="A0A182FLF3"/>
<dbReference type="InterPro" id="IPR017441">
    <property type="entry name" value="Protein_kinase_ATP_BS"/>
</dbReference>
<sequence>MSIVHHVYFRRALLQSGFHIGAKIGQGTFSSVRLAKHINRRGKIKLLACKIVKLDRCSGEFREKFFPRELEIITSLQHPHLLHVHRVLQLDQCVFIFMQYASGGDLLQYINEHGPLKESAAKRWFWQLLIAIRFLHSKGIAHRDLKCDNILINGRHELLVGDFGFAKRCWDTLGQPVATDGELRPHNWSETFCGSVAYAAPEVIMAQPYDPMVADIWSLGVVLFVLLNCTTPFGEENLARLARLQMDRMYVYSDRLAKPLTTEARMAIDEMLEPYPQQRITLSQLRKLKWLRTK</sequence>
<evidence type="ECO:0000259" key="7">
    <source>
        <dbReference type="PROSITE" id="PS50011"/>
    </source>
</evidence>
<dbReference type="FunFam" id="1.10.510.10:FF:000571">
    <property type="entry name" value="Maternal embryonic leucine zipper kinase"/>
    <property type="match status" value="1"/>
</dbReference>
<evidence type="ECO:0000256" key="5">
    <source>
        <dbReference type="ARBA" id="ARBA00022840"/>
    </source>
</evidence>
<evidence type="ECO:0000256" key="2">
    <source>
        <dbReference type="ARBA" id="ARBA00022679"/>
    </source>
</evidence>
<keyword evidence="3 6" id="KW-0547">Nucleotide-binding</keyword>
<evidence type="ECO:0000313" key="9">
    <source>
        <dbReference type="Proteomes" id="UP000069272"/>
    </source>
</evidence>
<dbReference type="Gene3D" id="1.10.510.10">
    <property type="entry name" value="Transferase(Phosphotransferase) domain 1"/>
    <property type="match status" value="1"/>
</dbReference>
<dbReference type="VEuPathDB" id="VectorBase:AALB20_028580"/>
<dbReference type="VEuPathDB" id="VectorBase:AALB007362"/>
<dbReference type="SUPFAM" id="SSF56112">
    <property type="entry name" value="Protein kinase-like (PK-like)"/>
    <property type="match status" value="1"/>
</dbReference>